<comment type="caution">
    <text evidence="3">The sequence shown here is derived from an EMBL/GenBank/DDBJ whole genome shotgun (WGS) entry which is preliminary data.</text>
</comment>
<evidence type="ECO:0000313" key="3">
    <source>
        <dbReference type="EMBL" id="MDQ9071394.1"/>
    </source>
</evidence>
<dbReference type="Gene3D" id="3.30.1150.10">
    <property type="match status" value="2"/>
</dbReference>
<dbReference type="SUPFAM" id="SSF74653">
    <property type="entry name" value="TolA/TonB C-terminal domain"/>
    <property type="match status" value="2"/>
</dbReference>
<dbReference type="Proteomes" id="UP001243195">
    <property type="component" value="Unassembled WGS sequence"/>
</dbReference>
<evidence type="ECO:0000256" key="1">
    <source>
        <dbReference type="SAM" id="SignalP"/>
    </source>
</evidence>
<feature type="chain" id="PRO_5043532767" evidence="1">
    <location>
        <begin position="21"/>
        <end position="251"/>
    </location>
</feature>
<name>A0AAW8JHU6_9GAMM</name>
<dbReference type="Pfam" id="PF13103">
    <property type="entry name" value="TonB_2"/>
    <property type="match status" value="1"/>
</dbReference>
<dbReference type="RefSeq" id="WP_308955728.1">
    <property type="nucleotide sequence ID" value="NZ_JAVICY010000007.1"/>
</dbReference>
<feature type="signal peptide" evidence="1">
    <location>
        <begin position="1"/>
        <end position="20"/>
    </location>
</feature>
<dbReference type="EMBL" id="JAVIDA010000008">
    <property type="protein sequence ID" value="MDQ9071394.1"/>
    <property type="molecule type" value="Genomic_DNA"/>
</dbReference>
<proteinExistence type="predicted"/>
<dbReference type="AlphaFoldDB" id="A0AAW8JHU6"/>
<protein>
    <submittedName>
        <fullName evidence="3">Energy transducer TonB</fullName>
    </submittedName>
</protein>
<keyword evidence="1" id="KW-0732">Signal</keyword>
<dbReference type="Pfam" id="PF03544">
    <property type="entry name" value="TonB_C"/>
    <property type="match status" value="1"/>
</dbReference>
<evidence type="ECO:0000259" key="2">
    <source>
        <dbReference type="Pfam" id="PF03544"/>
    </source>
</evidence>
<evidence type="ECO:0000313" key="4">
    <source>
        <dbReference type="Proteomes" id="UP001243195"/>
    </source>
</evidence>
<dbReference type="GO" id="GO:0055085">
    <property type="term" value="P:transmembrane transport"/>
    <property type="evidence" value="ECO:0007669"/>
    <property type="project" value="InterPro"/>
</dbReference>
<accession>A0AAW8JHU6</accession>
<organism evidence="3 4">
    <name type="scientific">Acinetobacter gerneri</name>
    <dbReference type="NCBI Taxonomy" id="202952"/>
    <lineage>
        <taxon>Bacteria</taxon>
        <taxon>Pseudomonadati</taxon>
        <taxon>Pseudomonadota</taxon>
        <taxon>Gammaproteobacteria</taxon>
        <taxon>Moraxellales</taxon>
        <taxon>Moraxellaceae</taxon>
        <taxon>Acinetobacter</taxon>
    </lineage>
</organism>
<feature type="domain" description="TonB C-terminal" evidence="2">
    <location>
        <begin position="66"/>
        <end position="124"/>
    </location>
</feature>
<gene>
    <name evidence="3" type="ORF">RFH51_07995</name>
</gene>
<dbReference type="InterPro" id="IPR037682">
    <property type="entry name" value="TonB_C"/>
</dbReference>
<sequence>MKRSLCLAVMICMPFSSSFAAKHDKSLQLDIQKSASESAHLTTRLQWTKYPHPNYKTSDLQDQDRVAIIRVYADPAGKITRAEVKETTGISNLDQKLVDAVMQARVKPYVKNGEAKATIGYQTFTLKLSDAEDQHAANSQCTYHFDSKVWLKQQDEKSVPFQYVNQPQLSVPREALKYADRTVKFKFKVNKNGDISHVKVIKHSGVNEIDQRVVEAVEHSKVQLKRTYKTLWIYKKSTLSDQINFPVNQCR</sequence>
<reference evidence="3" key="1">
    <citation type="submission" date="2023-08" db="EMBL/GenBank/DDBJ databases">
        <title>Emergence of clinically-relevant ST2 carbapenem-resistant Acinetobacter baumannii strains in hospital sewages in Zhejiang, East of China.</title>
        <authorList>
            <person name="Kaichao C."/>
            <person name="Zhang R."/>
        </authorList>
    </citation>
    <scope>NUCLEOTIDE SEQUENCE</scope>
    <source>
        <strain evidence="3">M-SY-60</strain>
    </source>
</reference>